<feature type="compositionally biased region" description="Basic and acidic residues" evidence="1">
    <location>
        <begin position="280"/>
        <end position="295"/>
    </location>
</feature>
<reference evidence="3" key="1">
    <citation type="submission" date="2021-12" db="EMBL/GenBank/DDBJ databases">
        <title>Black yeast isolated from Biological Soil Crust.</title>
        <authorList>
            <person name="Kurbessoian T."/>
        </authorList>
    </citation>
    <scope>NUCLEOTIDE SEQUENCE</scope>
    <source>
        <strain evidence="3">CCFEE 5208</strain>
    </source>
</reference>
<dbReference type="Proteomes" id="UP001168146">
    <property type="component" value="Unassembled WGS sequence"/>
</dbReference>
<evidence type="ECO:0000313" key="4">
    <source>
        <dbReference type="Proteomes" id="UP001168146"/>
    </source>
</evidence>
<dbReference type="EMBL" id="JASUXU010000050">
    <property type="protein sequence ID" value="KAK0315959.1"/>
    <property type="molecule type" value="Genomic_DNA"/>
</dbReference>
<organism evidence="3 4">
    <name type="scientific">Friedmanniomyces endolithicus</name>
    <dbReference type="NCBI Taxonomy" id="329885"/>
    <lineage>
        <taxon>Eukaryota</taxon>
        <taxon>Fungi</taxon>
        <taxon>Dikarya</taxon>
        <taxon>Ascomycota</taxon>
        <taxon>Pezizomycotina</taxon>
        <taxon>Dothideomycetes</taxon>
        <taxon>Dothideomycetidae</taxon>
        <taxon>Mycosphaerellales</taxon>
        <taxon>Teratosphaeriaceae</taxon>
        <taxon>Friedmanniomyces</taxon>
    </lineage>
</organism>
<feature type="chain" id="PRO_5043004904" evidence="2">
    <location>
        <begin position="19"/>
        <end position="311"/>
    </location>
</feature>
<proteinExistence type="predicted"/>
<accession>A0AAN6J9M4</accession>
<sequence>MHLLSALTLATLATSAVAKKLPLPGWDKYAEERGFAGHEDPREFGHGGLQAREANPKAIESWEQAHGSKAAVYKPYGEHESFGQHAARSDQPLHADHHGPGREPAGHHARSAREHFGHPFEGLHGGEHHARAVSGAAEGHYPGDKYYEEYHNEQGSHHARDAEARMPFEQQAAVPFHRPHQARDAEARMPYEHSSHLESNEHIHHQARDADPRMPFEQHAAEPFHRPHQARDAEDKREQQNYFSRLAHAASQAAAKASQGAPQGWRVQARGNAATTTRVRAADHKGDEEREDAGARKTGAAKLAGAWGFPW</sequence>
<comment type="caution">
    <text evidence="3">The sequence shown here is derived from an EMBL/GenBank/DDBJ whole genome shotgun (WGS) entry which is preliminary data.</text>
</comment>
<dbReference type="AlphaFoldDB" id="A0AAN6J9M4"/>
<evidence type="ECO:0000256" key="1">
    <source>
        <dbReference type="SAM" id="MobiDB-lite"/>
    </source>
</evidence>
<name>A0AAN6J9M4_9PEZI</name>
<evidence type="ECO:0000256" key="2">
    <source>
        <dbReference type="SAM" id="SignalP"/>
    </source>
</evidence>
<evidence type="ECO:0000313" key="3">
    <source>
        <dbReference type="EMBL" id="KAK0315959.1"/>
    </source>
</evidence>
<feature type="region of interest" description="Disordered" evidence="1">
    <location>
        <begin position="80"/>
        <end position="110"/>
    </location>
</feature>
<protein>
    <submittedName>
        <fullName evidence="3">Uncharacterized protein</fullName>
    </submittedName>
</protein>
<feature type="signal peptide" evidence="2">
    <location>
        <begin position="1"/>
        <end position="18"/>
    </location>
</feature>
<feature type="region of interest" description="Disordered" evidence="1">
    <location>
        <begin position="256"/>
        <end position="299"/>
    </location>
</feature>
<gene>
    <name evidence="3" type="ORF">LTR82_012495</name>
</gene>
<keyword evidence="2" id="KW-0732">Signal</keyword>